<dbReference type="PANTHER" id="PTHR18919">
    <property type="entry name" value="ACETYL-COA C-ACYLTRANSFERASE"/>
    <property type="match status" value="1"/>
</dbReference>
<dbReference type="GO" id="GO:0005739">
    <property type="term" value="C:mitochondrion"/>
    <property type="evidence" value="ECO:0007669"/>
    <property type="project" value="TreeGrafter"/>
</dbReference>
<organism evidence="9">
    <name type="scientific">Amphora coffeiformis</name>
    <dbReference type="NCBI Taxonomy" id="265554"/>
    <lineage>
        <taxon>Eukaryota</taxon>
        <taxon>Sar</taxon>
        <taxon>Stramenopiles</taxon>
        <taxon>Ochrophyta</taxon>
        <taxon>Bacillariophyta</taxon>
        <taxon>Bacillariophyceae</taxon>
        <taxon>Bacillariophycidae</taxon>
        <taxon>Thalassiophysales</taxon>
        <taxon>Catenulaceae</taxon>
        <taxon>Amphora</taxon>
    </lineage>
</organism>
<dbReference type="InterPro" id="IPR002155">
    <property type="entry name" value="Thiolase"/>
</dbReference>
<dbReference type="Pfam" id="PF00108">
    <property type="entry name" value="Thiolase_N"/>
    <property type="match status" value="1"/>
</dbReference>
<dbReference type="PROSITE" id="PS00737">
    <property type="entry name" value="THIOLASE_2"/>
    <property type="match status" value="1"/>
</dbReference>
<evidence type="ECO:0000256" key="3">
    <source>
        <dbReference type="ARBA" id="ARBA00022723"/>
    </source>
</evidence>
<feature type="domain" description="Thiolase N-terminal" evidence="7">
    <location>
        <begin position="1"/>
        <end position="105"/>
    </location>
</feature>
<evidence type="ECO:0000256" key="2">
    <source>
        <dbReference type="ARBA" id="ARBA00022679"/>
    </source>
</evidence>
<dbReference type="InterPro" id="IPR020617">
    <property type="entry name" value="Thiolase_C"/>
</dbReference>
<dbReference type="CDD" id="cd00751">
    <property type="entry name" value="thiolase"/>
    <property type="match status" value="1"/>
</dbReference>
<keyword evidence="2 6" id="KW-0808">Transferase</keyword>
<dbReference type="Gene3D" id="3.40.47.10">
    <property type="match status" value="1"/>
</dbReference>
<sequence length="237" mass="25050">MGMCGEKCAKDYTFSREDQDAYAISSYERARTAVEAGYFTDVVPVEVPMGRKGTVTIDKDEEPFSVDLERLPSLRPAFDRQTGTVTAANASSLNDGAAALVLMTEKEARARGIPAVARLLGWGDAEQDPVDFTTTPSLAVPVALEHARLSLGDVEYHEINEAFSVVALANMHLMGLSHDRVNVMGGAVALGHPIGMSGARILGTLLDVLRLNDATIGCASICNGGGGASAIVLERLT</sequence>
<evidence type="ECO:0000259" key="7">
    <source>
        <dbReference type="Pfam" id="PF00108"/>
    </source>
</evidence>
<dbReference type="GO" id="GO:0046872">
    <property type="term" value="F:metal ion binding"/>
    <property type="evidence" value="ECO:0007669"/>
    <property type="project" value="UniProtKB-KW"/>
</dbReference>
<protein>
    <recommendedName>
        <fullName evidence="10">Thiolase C-terminal domain-containing protein</fullName>
    </recommendedName>
</protein>
<dbReference type="AlphaFoldDB" id="A0A7S3NZN7"/>
<dbReference type="Pfam" id="PF02803">
    <property type="entry name" value="Thiolase_C"/>
    <property type="match status" value="1"/>
</dbReference>
<name>A0A7S3NZN7_9STRA</name>
<dbReference type="InterPro" id="IPR016039">
    <property type="entry name" value="Thiolase-like"/>
</dbReference>
<evidence type="ECO:0000313" key="9">
    <source>
        <dbReference type="EMBL" id="CAE0401879.1"/>
    </source>
</evidence>
<evidence type="ECO:0000256" key="5">
    <source>
        <dbReference type="ARBA" id="ARBA00023315"/>
    </source>
</evidence>
<dbReference type="SUPFAM" id="SSF53901">
    <property type="entry name" value="Thiolase-like"/>
    <property type="match status" value="2"/>
</dbReference>
<reference evidence="9" key="1">
    <citation type="submission" date="2021-01" db="EMBL/GenBank/DDBJ databases">
        <authorList>
            <person name="Corre E."/>
            <person name="Pelletier E."/>
            <person name="Niang G."/>
            <person name="Scheremetjew M."/>
            <person name="Finn R."/>
            <person name="Kale V."/>
            <person name="Holt S."/>
            <person name="Cochrane G."/>
            <person name="Meng A."/>
            <person name="Brown T."/>
            <person name="Cohen L."/>
        </authorList>
    </citation>
    <scope>NUCLEOTIDE SEQUENCE</scope>
    <source>
        <strain evidence="9">CCMP127</strain>
    </source>
</reference>
<gene>
    <name evidence="9" type="ORF">ACOF00016_LOCUS205</name>
</gene>
<dbReference type="InterPro" id="IPR020613">
    <property type="entry name" value="Thiolase_CS"/>
</dbReference>
<accession>A0A7S3NZN7</accession>
<dbReference type="InterPro" id="IPR020616">
    <property type="entry name" value="Thiolase_N"/>
</dbReference>
<evidence type="ECO:0000259" key="8">
    <source>
        <dbReference type="Pfam" id="PF02803"/>
    </source>
</evidence>
<dbReference type="NCBIfam" id="TIGR01930">
    <property type="entry name" value="AcCoA-C-Actrans"/>
    <property type="match status" value="1"/>
</dbReference>
<evidence type="ECO:0000256" key="1">
    <source>
        <dbReference type="ARBA" id="ARBA00010982"/>
    </source>
</evidence>
<evidence type="ECO:0008006" key="10">
    <source>
        <dbReference type="Google" id="ProtNLM"/>
    </source>
</evidence>
<proteinExistence type="inferred from homology"/>
<keyword evidence="5 6" id="KW-0012">Acyltransferase</keyword>
<keyword evidence="3" id="KW-0479">Metal-binding</keyword>
<dbReference type="EMBL" id="HBIM01000232">
    <property type="protein sequence ID" value="CAE0401879.1"/>
    <property type="molecule type" value="Transcribed_RNA"/>
</dbReference>
<dbReference type="GO" id="GO:0003985">
    <property type="term" value="F:acetyl-CoA C-acetyltransferase activity"/>
    <property type="evidence" value="ECO:0007669"/>
    <property type="project" value="TreeGrafter"/>
</dbReference>
<keyword evidence="4" id="KW-0630">Potassium</keyword>
<evidence type="ECO:0000256" key="6">
    <source>
        <dbReference type="RuleBase" id="RU003557"/>
    </source>
</evidence>
<comment type="similarity">
    <text evidence="1 6">Belongs to the thiolase-like superfamily. Thiolase family.</text>
</comment>
<feature type="domain" description="Thiolase C-terminal" evidence="8">
    <location>
        <begin position="115"/>
        <end position="235"/>
    </location>
</feature>
<evidence type="ECO:0000256" key="4">
    <source>
        <dbReference type="ARBA" id="ARBA00022958"/>
    </source>
</evidence>
<dbReference type="PANTHER" id="PTHR18919:SF156">
    <property type="entry name" value="ACETYL-COA ACETYLTRANSFERASE, MITOCHONDRIAL"/>
    <property type="match status" value="1"/>
</dbReference>
<dbReference type="GO" id="GO:0006635">
    <property type="term" value="P:fatty acid beta-oxidation"/>
    <property type="evidence" value="ECO:0007669"/>
    <property type="project" value="TreeGrafter"/>
</dbReference>